<dbReference type="SMART" id="SM00320">
    <property type="entry name" value="WD40"/>
    <property type="match status" value="1"/>
</dbReference>
<feature type="repeat" description="WD" evidence="4">
    <location>
        <begin position="49"/>
        <end position="90"/>
    </location>
</feature>
<dbReference type="AlphaFoldDB" id="A0A3P7P6X0"/>
<evidence type="ECO:0000256" key="1">
    <source>
        <dbReference type="ARBA" id="ARBA00022574"/>
    </source>
</evidence>
<dbReference type="PROSITE" id="PS50294">
    <property type="entry name" value="WD_REPEATS_REGION"/>
    <property type="match status" value="1"/>
</dbReference>
<name>A0A3P7P6X0_DIBLA</name>
<dbReference type="Gene3D" id="2.130.10.10">
    <property type="entry name" value="YVTN repeat-like/Quinoprotein amine dehydrogenase"/>
    <property type="match status" value="1"/>
</dbReference>
<dbReference type="InterPro" id="IPR036322">
    <property type="entry name" value="WD40_repeat_dom_sf"/>
</dbReference>
<protein>
    <submittedName>
        <fullName evidence="5">Uncharacterized protein</fullName>
    </submittedName>
</protein>
<evidence type="ECO:0000313" key="5">
    <source>
        <dbReference type="EMBL" id="VDN15832.1"/>
    </source>
</evidence>
<dbReference type="EMBL" id="UYRU01063771">
    <property type="protein sequence ID" value="VDN15832.1"/>
    <property type="molecule type" value="Genomic_DNA"/>
</dbReference>
<feature type="non-terminal residue" evidence="5">
    <location>
        <position position="125"/>
    </location>
</feature>
<dbReference type="Proteomes" id="UP000281553">
    <property type="component" value="Unassembled WGS sequence"/>
</dbReference>
<dbReference type="PROSITE" id="PS50082">
    <property type="entry name" value="WD_REPEATS_2"/>
    <property type="match status" value="1"/>
</dbReference>
<keyword evidence="1 4" id="KW-0853">WD repeat</keyword>
<dbReference type="PANTHER" id="PTHR19856">
    <property type="entry name" value="WD-REPEATCONTAINING PROTEIN WDR1"/>
    <property type="match status" value="1"/>
</dbReference>
<keyword evidence="6" id="KW-1185">Reference proteome</keyword>
<dbReference type="GO" id="GO:0045214">
    <property type="term" value="P:sarcomere organization"/>
    <property type="evidence" value="ECO:0007669"/>
    <property type="project" value="TreeGrafter"/>
</dbReference>
<evidence type="ECO:0000256" key="4">
    <source>
        <dbReference type="PROSITE-ProRule" id="PRU00221"/>
    </source>
</evidence>
<accession>A0A3P7P6X0</accession>
<dbReference type="SUPFAM" id="SSF50978">
    <property type="entry name" value="WD40 repeat-like"/>
    <property type="match status" value="1"/>
</dbReference>
<evidence type="ECO:0000256" key="2">
    <source>
        <dbReference type="ARBA" id="ARBA00022737"/>
    </source>
</evidence>
<proteinExistence type="inferred from homology"/>
<evidence type="ECO:0000256" key="3">
    <source>
        <dbReference type="ARBA" id="ARBA00038366"/>
    </source>
</evidence>
<dbReference type="InterPro" id="IPR015943">
    <property type="entry name" value="WD40/YVTN_repeat-like_dom_sf"/>
</dbReference>
<evidence type="ECO:0000313" key="6">
    <source>
        <dbReference type="Proteomes" id="UP000281553"/>
    </source>
</evidence>
<dbReference type="GO" id="GO:0030042">
    <property type="term" value="P:actin filament depolymerization"/>
    <property type="evidence" value="ECO:0007669"/>
    <property type="project" value="TreeGrafter"/>
</dbReference>
<sequence length="125" mass="13577">MKGTATTMGFSPNEKYLAVGDSERHLRLYQVNSSSGGDNSPLVTLVHEWRSHAARVTCLAWNPNSTLLASGSLDCSIMIFKPDSDTRLVDCRSKLPIIPSRHPYFCCLHACAADLAASALRPIAT</sequence>
<dbReference type="Pfam" id="PF00400">
    <property type="entry name" value="WD40"/>
    <property type="match status" value="1"/>
</dbReference>
<comment type="similarity">
    <text evidence="3">Belongs to the WD repeat AIP1 family.</text>
</comment>
<dbReference type="PANTHER" id="PTHR19856:SF0">
    <property type="entry name" value="WD REPEAT-CONTAINING PROTEIN 1"/>
    <property type="match status" value="1"/>
</dbReference>
<dbReference type="GO" id="GO:0030864">
    <property type="term" value="C:cortical actin cytoskeleton"/>
    <property type="evidence" value="ECO:0007669"/>
    <property type="project" value="TreeGrafter"/>
</dbReference>
<reference evidence="5 6" key="1">
    <citation type="submission" date="2018-11" db="EMBL/GenBank/DDBJ databases">
        <authorList>
            <consortium name="Pathogen Informatics"/>
        </authorList>
    </citation>
    <scope>NUCLEOTIDE SEQUENCE [LARGE SCALE GENOMIC DNA]</scope>
</reference>
<dbReference type="OrthoDB" id="71437at2759"/>
<organism evidence="5 6">
    <name type="scientific">Dibothriocephalus latus</name>
    <name type="common">Fish tapeworm</name>
    <name type="synonym">Diphyllobothrium latum</name>
    <dbReference type="NCBI Taxonomy" id="60516"/>
    <lineage>
        <taxon>Eukaryota</taxon>
        <taxon>Metazoa</taxon>
        <taxon>Spiralia</taxon>
        <taxon>Lophotrochozoa</taxon>
        <taxon>Platyhelminthes</taxon>
        <taxon>Cestoda</taxon>
        <taxon>Eucestoda</taxon>
        <taxon>Diphyllobothriidea</taxon>
        <taxon>Diphyllobothriidae</taxon>
        <taxon>Dibothriocephalus</taxon>
    </lineage>
</organism>
<keyword evidence="2" id="KW-0677">Repeat</keyword>
<dbReference type="GO" id="GO:0051015">
    <property type="term" value="F:actin filament binding"/>
    <property type="evidence" value="ECO:0007669"/>
    <property type="project" value="TreeGrafter"/>
</dbReference>
<gene>
    <name evidence="5" type="ORF">DILT_LOCUS11663</name>
</gene>
<dbReference type="InterPro" id="IPR001680">
    <property type="entry name" value="WD40_rpt"/>
</dbReference>
<dbReference type="GO" id="GO:0040011">
    <property type="term" value="P:locomotion"/>
    <property type="evidence" value="ECO:0007669"/>
    <property type="project" value="TreeGrafter"/>
</dbReference>